<evidence type="ECO:0000313" key="2">
    <source>
        <dbReference type="EMBL" id="OWZ04310.1"/>
    </source>
</evidence>
<gene>
    <name evidence="2" type="ORF">PHMEG_00023805</name>
</gene>
<sequence length="97" mass="10493">MFAVGDEVLLDTINLDIAHTSITGKHKLAVRFIGSYRVLKTAGPDTYMLEPPPELKLHPDYHVASLFCGTVFVIESCNSKFSGSTCQPNPPGSPSNT</sequence>
<keyword evidence="3" id="KW-1185">Reference proteome</keyword>
<reference evidence="3" key="1">
    <citation type="submission" date="2017-03" db="EMBL/GenBank/DDBJ databases">
        <title>Phytopthora megakarya and P. palmivora, two closely related causual agents of cacao black pod achieved similar genome size and gene model numbers by different mechanisms.</title>
        <authorList>
            <person name="Ali S."/>
            <person name="Shao J."/>
            <person name="Larry D.J."/>
            <person name="Kronmiller B."/>
            <person name="Shen D."/>
            <person name="Strem M.D."/>
            <person name="Melnick R.L."/>
            <person name="Guiltinan M.J."/>
            <person name="Tyler B.M."/>
            <person name="Meinhardt L.W."/>
            <person name="Bailey B.A."/>
        </authorList>
    </citation>
    <scope>NUCLEOTIDE SEQUENCE [LARGE SCALE GENOMIC DNA]</scope>
    <source>
        <strain evidence="3">zdho120</strain>
    </source>
</reference>
<dbReference type="InterPro" id="IPR056924">
    <property type="entry name" value="SH3_Tf2-1"/>
</dbReference>
<evidence type="ECO:0000259" key="1">
    <source>
        <dbReference type="Pfam" id="PF24626"/>
    </source>
</evidence>
<evidence type="ECO:0000313" key="3">
    <source>
        <dbReference type="Proteomes" id="UP000198211"/>
    </source>
</evidence>
<comment type="caution">
    <text evidence="2">The sequence shown here is derived from an EMBL/GenBank/DDBJ whole genome shotgun (WGS) entry which is preliminary data.</text>
</comment>
<accession>A0A225VIG3</accession>
<protein>
    <recommendedName>
        <fullName evidence="1">Tf2-1-like SH3-like domain-containing protein</fullName>
    </recommendedName>
</protein>
<dbReference type="Pfam" id="PF24626">
    <property type="entry name" value="SH3_Tf2-1"/>
    <property type="match status" value="1"/>
</dbReference>
<proteinExistence type="predicted"/>
<name>A0A225VIG3_9STRA</name>
<dbReference type="EMBL" id="NBNE01005031">
    <property type="protein sequence ID" value="OWZ04310.1"/>
    <property type="molecule type" value="Genomic_DNA"/>
</dbReference>
<dbReference type="Proteomes" id="UP000198211">
    <property type="component" value="Unassembled WGS sequence"/>
</dbReference>
<dbReference type="AlphaFoldDB" id="A0A225VIG3"/>
<organism evidence="2 3">
    <name type="scientific">Phytophthora megakarya</name>
    <dbReference type="NCBI Taxonomy" id="4795"/>
    <lineage>
        <taxon>Eukaryota</taxon>
        <taxon>Sar</taxon>
        <taxon>Stramenopiles</taxon>
        <taxon>Oomycota</taxon>
        <taxon>Peronosporomycetes</taxon>
        <taxon>Peronosporales</taxon>
        <taxon>Peronosporaceae</taxon>
        <taxon>Phytophthora</taxon>
    </lineage>
</organism>
<dbReference type="OrthoDB" id="1112388at2759"/>
<feature type="domain" description="Tf2-1-like SH3-like" evidence="1">
    <location>
        <begin position="5"/>
        <end position="66"/>
    </location>
</feature>